<protein>
    <submittedName>
        <fullName evidence="1">Uncharacterized protein</fullName>
    </submittedName>
</protein>
<evidence type="ECO:0000313" key="1">
    <source>
        <dbReference type="EMBL" id="OIO30211.1"/>
    </source>
</evidence>
<name>A0A1J4V2L4_9BACT</name>
<comment type="caution">
    <text evidence="1">The sequence shown here is derived from an EMBL/GenBank/DDBJ whole genome shotgun (WGS) entry which is preliminary data.</text>
</comment>
<accession>A0A1J4V2L4</accession>
<gene>
    <name evidence="1" type="ORF">AUJ77_03695</name>
</gene>
<dbReference type="Proteomes" id="UP000181992">
    <property type="component" value="Unassembled WGS sequence"/>
</dbReference>
<evidence type="ECO:0000313" key="2">
    <source>
        <dbReference type="Proteomes" id="UP000181992"/>
    </source>
</evidence>
<sequence>MGEKIFKGGVIIFLLLFLFVVYAIVGGINDRSEVQGERIAVVEGDIKEIKIFLKGAATKDDLSKVVAEDARDDGERIALHERGPLHAKPVVKHHNPPPAVRAVAPAVRQVAVAEPKLVLPKVGDPCPYGVVSIEVTLDGVQHLRCGPVAQQVSVPQQVVVRETVREQPAPRDDFYDHVEYVPRRQAPITQPLTPQPVKPEQEASSGSVWPWIGGAAALLTAWYINAHRGGNTLPVGLGPTAVTNGVGTNPVGVVGGAPTAVTQ</sequence>
<reference evidence="1 2" key="1">
    <citation type="journal article" date="2016" name="Environ. Microbiol.">
        <title>Genomic resolution of a cold subsurface aquifer community provides metabolic insights for novel microbes adapted to high CO concentrations.</title>
        <authorList>
            <person name="Probst A.J."/>
            <person name="Castelle C.J."/>
            <person name="Singh A."/>
            <person name="Brown C.T."/>
            <person name="Anantharaman K."/>
            <person name="Sharon I."/>
            <person name="Hug L.A."/>
            <person name="Burstein D."/>
            <person name="Emerson J.B."/>
            <person name="Thomas B.C."/>
            <person name="Banfield J.F."/>
        </authorList>
    </citation>
    <scope>NUCLEOTIDE SEQUENCE [LARGE SCALE GENOMIC DNA]</scope>
    <source>
        <strain evidence="1">CG1_02_43_90</strain>
    </source>
</reference>
<organism evidence="1 2">
    <name type="scientific">Candidatus Nomurabacteria bacterium CG1_02_43_90</name>
    <dbReference type="NCBI Taxonomy" id="1805281"/>
    <lineage>
        <taxon>Bacteria</taxon>
        <taxon>Candidatus Nomuraibacteriota</taxon>
    </lineage>
</organism>
<dbReference type="EMBL" id="MNVN01000022">
    <property type="protein sequence ID" value="OIO30211.1"/>
    <property type="molecule type" value="Genomic_DNA"/>
</dbReference>
<dbReference type="AlphaFoldDB" id="A0A1J4V2L4"/>
<dbReference type="STRING" id="1805281.AUJ77_03695"/>
<proteinExistence type="predicted"/>